<dbReference type="RefSeq" id="WP_249738024.1">
    <property type="nucleotide sequence ID" value="NZ_JAKNCJ010000006.1"/>
</dbReference>
<evidence type="ECO:0000313" key="3">
    <source>
        <dbReference type="EMBL" id="MCL6423944.1"/>
    </source>
</evidence>
<feature type="transmembrane region" description="Helical" evidence="1">
    <location>
        <begin position="49"/>
        <end position="70"/>
    </location>
</feature>
<feature type="domain" description="Protein-glutamine gamma-glutamyltransferase-like C-terminal" evidence="2">
    <location>
        <begin position="120"/>
        <end position="188"/>
    </location>
</feature>
<protein>
    <submittedName>
        <fullName evidence="3">DUF4129 domain-containing protein</fullName>
    </submittedName>
</protein>
<proteinExistence type="predicted"/>
<keyword evidence="1" id="KW-0812">Transmembrane</keyword>
<reference evidence="3" key="1">
    <citation type="submission" date="2022-02" db="EMBL/GenBank/DDBJ databases">
        <authorList>
            <person name="Lee M."/>
            <person name="Kim S.-J."/>
            <person name="Jung M.-Y."/>
        </authorList>
    </citation>
    <scope>NUCLEOTIDE SEQUENCE</scope>
    <source>
        <strain evidence="3">JHP9</strain>
    </source>
</reference>
<evidence type="ECO:0000256" key="1">
    <source>
        <dbReference type="SAM" id="Phobius"/>
    </source>
</evidence>
<dbReference type="InterPro" id="IPR025403">
    <property type="entry name" value="TgpA-like_C"/>
</dbReference>
<keyword evidence="4" id="KW-1185">Reference proteome</keyword>
<comment type="caution">
    <text evidence="3">The sequence shown here is derived from an EMBL/GenBank/DDBJ whole genome shotgun (WGS) entry which is preliminary data.</text>
</comment>
<sequence>MDPDEARRRVLEELSRREYRRSEGFLAWLLGQIESWIASVLRVDSGGSGTLIAVLVALGAVVLLVAVLVLRRTGLIRRDRAVRVASSLTADPVLSGAELRDRARAAVDARRWNDAAVLGMRALVRDLEERTLLDVSEGMTAHEAAQSAARPFPDLRARLLRAAETFDAAAYSRHTVSPKQAEDLVRLAEYLSDATPQLADA</sequence>
<dbReference type="EMBL" id="JAKNCJ010000006">
    <property type="protein sequence ID" value="MCL6423944.1"/>
    <property type="molecule type" value="Genomic_DNA"/>
</dbReference>
<name>A0ABT0R1Y3_9MICO</name>
<dbReference type="Proteomes" id="UP001203761">
    <property type="component" value="Unassembled WGS sequence"/>
</dbReference>
<organism evidence="3 4">
    <name type="scientific">Brachybacterium equifaecis</name>
    <dbReference type="NCBI Taxonomy" id="2910770"/>
    <lineage>
        <taxon>Bacteria</taxon>
        <taxon>Bacillati</taxon>
        <taxon>Actinomycetota</taxon>
        <taxon>Actinomycetes</taxon>
        <taxon>Micrococcales</taxon>
        <taxon>Dermabacteraceae</taxon>
        <taxon>Brachybacterium</taxon>
    </lineage>
</organism>
<feature type="transmembrane region" description="Helical" evidence="1">
    <location>
        <begin position="25"/>
        <end position="43"/>
    </location>
</feature>
<keyword evidence="1" id="KW-0472">Membrane</keyword>
<accession>A0ABT0R1Y3</accession>
<gene>
    <name evidence="3" type="ORF">Bequi_11235</name>
</gene>
<evidence type="ECO:0000313" key="4">
    <source>
        <dbReference type="Proteomes" id="UP001203761"/>
    </source>
</evidence>
<dbReference type="Pfam" id="PF13559">
    <property type="entry name" value="DUF4129"/>
    <property type="match status" value="1"/>
</dbReference>
<evidence type="ECO:0000259" key="2">
    <source>
        <dbReference type="Pfam" id="PF13559"/>
    </source>
</evidence>
<keyword evidence="1" id="KW-1133">Transmembrane helix</keyword>